<evidence type="ECO:0008006" key="3">
    <source>
        <dbReference type="Google" id="ProtNLM"/>
    </source>
</evidence>
<evidence type="ECO:0000313" key="2">
    <source>
        <dbReference type="Proteomes" id="UP000623010"/>
    </source>
</evidence>
<dbReference type="EMBL" id="BMWH01000002">
    <property type="protein sequence ID" value="GGZ73430.1"/>
    <property type="molecule type" value="Genomic_DNA"/>
</dbReference>
<reference evidence="1" key="2">
    <citation type="submission" date="2020-09" db="EMBL/GenBank/DDBJ databases">
        <authorList>
            <person name="Sun Q."/>
            <person name="Ohkuma M."/>
        </authorList>
    </citation>
    <scope>NUCLEOTIDE SEQUENCE</scope>
    <source>
        <strain evidence="1">JCM 5016</strain>
    </source>
</reference>
<sequence>METREAVEAEALSAWFAAATSDPDTSVSRWRENPHLPRRLQCGMTFDVVMADRSLIDTAYRLLAEYEQPLGPAVQFTALRSAAVLVPVGTAVRWPRLVGTAQWPERRPRPVCLSAGHMILVPAPAPTGHLAQWLEPPDVEQLTGGTPLLTSPVPLARCITEAQALLGPTQRPSLRRTTSAVRSLLHALQRT</sequence>
<gene>
    <name evidence="1" type="ORF">GCM10010389_08790</name>
</gene>
<keyword evidence="2" id="KW-1185">Reference proteome</keyword>
<evidence type="ECO:0000313" key="1">
    <source>
        <dbReference type="EMBL" id="GGZ73430.1"/>
    </source>
</evidence>
<organism evidence="1 2">
    <name type="scientific">Streptomyces echinoruber</name>
    <dbReference type="NCBI Taxonomy" id="68898"/>
    <lineage>
        <taxon>Bacteria</taxon>
        <taxon>Bacillati</taxon>
        <taxon>Actinomycetota</taxon>
        <taxon>Actinomycetes</taxon>
        <taxon>Kitasatosporales</taxon>
        <taxon>Streptomycetaceae</taxon>
        <taxon>Streptomyces</taxon>
    </lineage>
</organism>
<name>A0A918QUN2_9ACTN</name>
<proteinExistence type="predicted"/>
<protein>
    <recommendedName>
        <fullName evidence="3">DNA primase/polymerase bifunctional N-terminal domain-containing protein</fullName>
    </recommendedName>
</protein>
<reference evidence="1" key="1">
    <citation type="journal article" date="2014" name="Int. J. Syst. Evol. Microbiol.">
        <title>Complete genome sequence of Corynebacterium casei LMG S-19264T (=DSM 44701T), isolated from a smear-ripened cheese.</title>
        <authorList>
            <consortium name="US DOE Joint Genome Institute (JGI-PGF)"/>
            <person name="Walter F."/>
            <person name="Albersmeier A."/>
            <person name="Kalinowski J."/>
            <person name="Ruckert C."/>
        </authorList>
    </citation>
    <scope>NUCLEOTIDE SEQUENCE</scope>
    <source>
        <strain evidence="1">JCM 5016</strain>
    </source>
</reference>
<accession>A0A918QUN2</accession>
<dbReference type="AlphaFoldDB" id="A0A918QUN2"/>
<dbReference type="Proteomes" id="UP000623010">
    <property type="component" value="Unassembled WGS sequence"/>
</dbReference>
<comment type="caution">
    <text evidence="1">The sequence shown here is derived from an EMBL/GenBank/DDBJ whole genome shotgun (WGS) entry which is preliminary data.</text>
</comment>